<name>A0ABQ9T951_SAGOE</name>
<gene>
    <name evidence="1" type="primary">MUC5B_2</name>
    <name evidence="1" type="ORF">P7K49_040200</name>
</gene>
<protein>
    <submittedName>
        <fullName evidence="1">Mucin-5B</fullName>
    </submittedName>
</protein>
<organism evidence="1 2">
    <name type="scientific">Saguinus oedipus</name>
    <name type="common">Cotton-top tamarin</name>
    <name type="synonym">Oedipomidas oedipus</name>
    <dbReference type="NCBI Taxonomy" id="9490"/>
    <lineage>
        <taxon>Eukaryota</taxon>
        <taxon>Metazoa</taxon>
        <taxon>Chordata</taxon>
        <taxon>Craniata</taxon>
        <taxon>Vertebrata</taxon>
        <taxon>Euteleostomi</taxon>
        <taxon>Mammalia</taxon>
        <taxon>Eutheria</taxon>
        <taxon>Euarchontoglires</taxon>
        <taxon>Primates</taxon>
        <taxon>Haplorrhini</taxon>
        <taxon>Platyrrhini</taxon>
        <taxon>Cebidae</taxon>
        <taxon>Callitrichinae</taxon>
        <taxon>Saguinus</taxon>
    </lineage>
</organism>
<sequence length="80" mass="8213">MTLLAPSPACTCTYEDRTYGYQDIIYNTTDGLGACLIAICGSNGTIVRRAVACPGTPATTPFTFTTALVPGSTTSLVTSG</sequence>
<evidence type="ECO:0000313" key="1">
    <source>
        <dbReference type="EMBL" id="KAK2081085.1"/>
    </source>
</evidence>
<dbReference type="EMBL" id="JASSZA010000411">
    <property type="protein sequence ID" value="KAK2081085.1"/>
    <property type="molecule type" value="Genomic_DNA"/>
</dbReference>
<proteinExistence type="predicted"/>
<keyword evidence="2" id="KW-1185">Reference proteome</keyword>
<comment type="caution">
    <text evidence="1">The sequence shown here is derived from an EMBL/GenBank/DDBJ whole genome shotgun (WGS) entry which is preliminary data.</text>
</comment>
<dbReference type="Proteomes" id="UP001266305">
    <property type="component" value="Unassembled WGS sequence"/>
</dbReference>
<evidence type="ECO:0000313" key="2">
    <source>
        <dbReference type="Proteomes" id="UP001266305"/>
    </source>
</evidence>
<reference evidence="1 2" key="1">
    <citation type="submission" date="2023-05" db="EMBL/GenBank/DDBJ databases">
        <title>B98-5 Cell Line De Novo Hybrid Assembly: An Optical Mapping Approach.</title>
        <authorList>
            <person name="Kananen K."/>
            <person name="Auerbach J.A."/>
            <person name="Kautto E."/>
            <person name="Blachly J.S."/>
        </authorList>
    </citation>
    <scope>NUCLEOTIDE SEQUENCE [LARGE SCALE GENOMIC DNA]</scope>
    <source>
        <strain evidence="1">B95-8</strain>
        <tissue evidence="1">Cell line</tissue>
    </source>
</reference>
<accession>A0ABQ9T951</accession>